<dbReference type="OrthoDB" id="5325318at2759"/>
<dbReference type="InterPro" id="IPR002347">
    <property type="entry name" value="SDR_fam"/>
</dbReference>
<keyword evidence="3" id="KW-0560">Oxidoreductase</keyword>
<dbReference type="HOGENOM" id="CLU_010194_1_1_1"/>
<name>W2RTW7_CYPE1</name>
<dbReference type="SUPFAM" id="SSF51735">
    <property type="entry name" value="NAD(P)-binding Rossmann-fold domains"/>
    <property type="match status" value="1"/>
</dbReference>
<evidence type="ECO:0000256" key="1">
    <source>
        <dbReference type="ARBA" id="ARBA00006484"/>
    </source>
</evidence>
<dbReference type="STRING" id="1220924.W2RTW7"/>
<dbReference type="Pfam" id="PF13561">
    <property type="entry name" value="adh_short_C2"/>
    <property type="match status" value="1"/>
</dbReference>
<dbReference type="Gene3D" id="3.40.50.720">
    <property type="entry name" value="NAD(P)-binding Rossmann-like Domain"/>
    <property type="match status" value="1"/>
</dbReference>
<dbReference type="PRINTS" id="PR00081">
    <property type="entry name" value="GDHRDH"/>
</dbReference>
<dbReference type="AlphaFoldDB" id="W2RTW7"/>
<dbReference type="EMBL" id="KB822721">
    <property type="protein sequence ID" value="ETN39936.1"/>
    <property type="molecule type" value="Genomic_DNA"/>
</dbReference>
<dbReference type="PANTHER" id="PTHR43008:SF4">
    <property type="entry name" value="CHAIN DEHYDROGENASE, PUTATIVE (AFU_ORTHOLOGUE AFUA_4G08710)-RELATED"/>
    <property type="match status" value="1"/>
</dbReference>
<comment type="similarity">
    <text evidence="1">Belongs to the short-chain dehydrogenases/reductases (SDR) family.</text>
</comment>
<evidence type="ECO:0000256" key="3">
    <source>
        <dbReference type="ARBA" id="ARBA00023002"/>
    </source>
</evidence>
<evidence type="ECO:0000313" key="5">
    <source>
        <dbReference type="Proteomes" id="UP000030752"/>
    </source>
</evidence>
<dbReference type="FunFam" id="3.40.50.720:FF:000084">
    <property type="entry name" value="Short-chain dehydrogenase reductase"/>
    <property type="match status" value="1"/>
</dbReference>
<dbReference type="InterPro" id="IPR036291">
    <property type="entry name" value="NAD(P)-bd_dom_sf"/>
</dbReference>
<proteinExistence type="inferred from homology"/>
<evidence type="ECO:0000256" key="2">
    <source>
        <dbReference type="ARBA" id="ARBA00022857"/>
    </source>
</evidence>
<dbReference type="Proteomes" id="UP000030752">
    <property type="component" value="Unassembled WGS sequence"/>
</dbReference>
<keyword evidence="2" id="KW-0521">NADP</keyword>
<dbReference type="GO" id="GO:0050664">
    <property type="term" value="F:oxidoreductase activity, acting on NAD(P)H, oxygen as acceptor"/>
    <property type="evidence" value="ECO:0007669"/>
    <property type="project" value="TreeGrafter"/>
</dbReference>
<keyword evidence="5" id="KW-1185">Reference proteome</keyword>
<accession>W2RTW7</accession>
<dbReference type="GeneID" id="19973502"/>
<dbReference type="PRINTS" id="PR00080">
    <property type="entry name" value="SDRFAMILY"/>
</dbReference>
<dbReference type="VEuPathDB" id="FungiDB:HMPREF1541_06163"/>
<dbReference type="PANTHER" id="PTHR43008">
    <property type="entry name" value="BENZIL REDUCTASE"/>
    <property type="match status" value="1"/>
</dbReference>
<evidence type="ECO:0000313" key="4">
    <source>
        <dbReference type="EMBL" id="ETN39936.1"/>
    </source>
</evidence>
<dbReference type="GO" id="GO:0016616">
    <property type="term" value="F:oxidoreductase activity, acting on the CH-OH group of donors, NAD or NADP as acceptor"/>
    <property type="evidence" value="ECO:0007669"/>
    <property type="project" value="UniProtKB-ARBA"/>
</dbReference>
<gene>
    <name evidence="4" type="ORF">HMPREF1541_06163</name>
</gene>
<dbReference type="InParanoid" id="W2RTW7"/>
<reference evidence="4 5" key="1">
    <citation type="submission" date="2013-03" db="EMBL/GenBank/DDBJ databases">
        <title>The Genome Sequence of Phialophora europaea CBS 101466.</title>
        <authorList>
            <consortium name="The Broad Institute Genomics Platform"/>
            <person name="Cuomo C."/>
            <person name="de Hoog S."/>
            <person name="Gorbushina A."/>
            <person name="Walker B."/>
            <person name="Young S.K."/>
            <person name="Zeng Q."/>
            <person name="Gargeya S."/>
            <person name="Fitzgerald M."/>
            <person name="Haas B."/>
            <person name="Abouelleil A."/>
            <person name="Allen A.W."/>
            <person name="Alvarado L."/>
            <person name="Arachchi H.M."/>
            <person name="Berlin A.M."/>
            <person name="Chapman S.B."/>
            <person name="Gainer-Dewar J."/>
            <person name="Goldberg J."/>
            <person name="Griggs A."/>
            <person name="Gujja S."/>
            <person name="Hansen M."/>
            <person name="Howarth C."/>
            <person name="Imamovic A."/>
            <person name="Ireland A."/>
            <person name="Larimer J."/>
            <person name="McCowan C."/>
            <person name="Murphy C."/>
            <person name="Pearson M."/>
            <person name="Poon T.W."/>
            <person name="Priest M."/>
            <person name="Roberts A."/>
            <person name="Saif S."/>
            <person name="Shea T."/>
            <person name="Sisk P."/>
            <person name="Sykes S."/>
            <person name="Wortman J."/>
            <person name="Nusbaum C."/>
            <person name="Birren B."/>
        </authorList>
    </citation>
    <scope>NUCLEOTIDE SEQUENCE [LARGE SCALE GENOMIC DNA]</scope>
    <source>
        <strain evidence="4 5">CBS 101466</strain>
    </source>
</reference>
<protein>
    <submittedName>
        <fullName evidence="4">Uncharacterized protein</fullName>
    </submittedName>
</protein>
<sequence>MFDLSGKNFVVTGGGRGIGYAITRAIAEMGGNVSVLDMLSKPVDDFEQLSSEYGTKSLYINADVTKQNDLDSAFEQTATELGSIDGCVTAAGIALDKPFLDQGPDEVRRLIDINLNGTFFTSQTAARHMIQQGNGGSIVMIASICASVVIPGHKLSAYHASKGAVKTLTTALSVELAPHGIRTNCISPGYIESDMTRKLRTEQPHLVEIMQNAPPMKRIGNRNDLTGAMVYLLSDASSYTTGIDMMITGGLHAGRIEYPS</sequence>
<dbReference type="RefSeq" id="XP_008718721.1">
    <property type="nucleotide sequence ID" value="XM_008720499.1"/>
</dbReference>
<organism evidence="4 5">
    <name type="scientific">Cyphellophora europaea (strain CBS 101466)</name>
    <name type="common">Phialophora europaea</name>
    <dbReference type="NCBI Taxonomy" id="1220924"/>
    <lineage>
        <taxon>Eukaryota</taxon>
        <taxon>Fungi</taxon>
        <taxon>Dikarya</taxon>
        <taxon>Ascomycota</taxon>
        <taxon>Pezizomycotina</taxon>
        <taxon>Eurotiomycetes</taxon>
        <taxon>Chaetothyriomycetidae</taxon>
        <taxon>Chaetothyriales</taxon>
        <taxon>Cyphellophoraceae</taxon>
        <taxon>Cyphellophora</taxon>
    </lineage>
</organism>
<dbReference type="eggNOG" id="KOG0725">
    <property type="taxonomic scope" value="Eukaryota"/>
</dbReference>